<reference evidence="1" key="1">
    <citation type="submission" date="2021-06" db="EMBL/GenBank/DDBJ databases">
        <authorList>
            <person name="Kallberg Y."/>
            <person name="Tangrot J."/>
            <person name="Rosling A."/>
        </authorList>
    </citation>
    <scope>NUCLEOTIDE SEQUENCE</scope>
    <source>
        <strain evidence="1">28 12/20/2015</strain>
    </source>
</reference>
<protein>
    <submittedName>
        <fullName evidence="1">16968_t:CDS:1</fullName>
    </submittedName>
</protein>
<proteinExistence type="predicted"/>
<feature type="non-terminal residue" evidence="1">
    <location>
        <position position="1"/>
    </location>
</feature>
<gene>
    <name evidence="1" type="ORF">SPELUC_LOCUS9283</name>
</gene>
<dbReference type="Proteomes" id="UP000789366">
    <property type="component" value="Unassembled WGS sequence"/>
</dbReference>
<sequence>FDNEQGFIDGRGSDNEEGFVDGGVSNNDLNSADECDSYSLNENTQILEKSIYSINFNKYNDH</sequence>
<keyword evidence="2" id="KW-1185">Reference proteome</keyword>
<organism evidence="1 2">
    <name type="scientific">Cetraspora pellucida</name>
    <dbReference type="NCBI Taxonomy" id="1433469"/>
    <lineage>
        <taxon>Eukaryota</taxon>
        <taxon>Fungi</taxon>
        <taxon>Fungi incertae sedis</taxon>
        <taxon>Mucoromycota</taxon>
        <taxon>Glomeromycotina</taxon>
        <taxon>Glomeromycetes</taxon>
        <taxon>Diversisporales</taxon>
        <taxon>Gigasporaceae</taxon>
        <taxon>Cetraspora</taxon>
    </lineage>
</organism>
<name>A0ACA9NQP0_9GLOM</name>
<evidence type="ECO:0000313" key="2">
    <source>
        <dbReference type="Proteomes" id="UP000789366"/>
    </source>
</evidence>
<comment type="caution">
    <text evidence="1">The sequence shown here is derived from an EMBL/GenBank/DDBJ whole genome shotgun (WGS) entry which is preliminary data.</text>
</comment>
<accession>A0ACA9NQP0</accession>
<dbReference type="EMBL" id="CAJVPW010015371">
    <property type="protein sequence ID" value="CAG8661376.1"/>
    <property type="molecule type" value="Genomic_DNA"/>
</dbReference>
<evidence type="ECO:0000313" key="1">
    <source>
        <dbReference type="EMBL" id="CAG8661376.1"/>
    </source>
</evidence>